<feature type="compositionally biased region" description="Basic residues" evidence="1">
    <location>
        <begin position="7"/>
        <end position="16"/>
    </location>
</feature>
<dbReference type="AlphaFoldDB" id="A0A485LUV8"/>
<gene>
    <name evidence="2" type="ORF">SCFA_120022</name>
</gene>
<reference evidence="2" key="1">
    <citation type="submission" date="2019-03" db="EMBL/GenBank/DDBJ databases">
        <authorList>
            <person name="Hao L."/>
        </authorList>
    </citation>
    <scope>NUCLEOTIDE SEQUENCE</scope>
</reference>
<protein>
    <submittedName>
        <fullName evidence="2">Uncharacterized protein</fullName>
    </submittedName>
</protein>
<evidence type="ECO:0000313" key="2">
    <source>
        <dbReference type="EMBL" id="VFU11938.1"/>
    </source>
</evidence>
<feature type="region of interest" description="Disordered" evidence="1">
    <location>
        <begin position="1"/>
        <end position="22"/>
    </location>
</feature>
<sequence length="37" mass="4391">MIERPNRRQWRGRTRVTKPAENSVKAGCVKKRKWPGI</sequence>
<proteinExistence type="predicted"/>
<organism evidence="2">
    <name type="scientific">anaerobic digester metagenome</name>
    <dbReference type="NCBI Taxonomy" id="1263854"/>
    <lineage>
        <taxon>unclassified sequences</taxon>
        <taxon>metagenomes</taxon>
        <taxon>ecological metagenomes</taxon>
    </lineage>
</organism>
<name>A0A485LUV8_9ZZZZ</name>
<dbReference type="EMBL" id="CAADRM010000024">
    <property type="protein sequence ID" value="VFU11938.1"/>
    <property type="molecule type" value="Genomic_DNA"/>
</dbReference>
<evidence type="ECO:0000256" key="1">
    <source>
        <dbReference type="SAM" id="MobiDB-lite"/>
    </source>
</evidence>
<accession>A0A485LUV8</accession>